<dbReference type="GO" id="GO:0016787">
    <property type="term" value="F:hydrolase activity"/>
    <property type="evidence" value="ECO:0007669"/>
    <property type="project" value="UniProtKB-KW"/>
</dbReference>
<dbReference type="Gene3D" id="3.40.50.1820">
    <property type="entry name" value="alpha/beta hydrolase"/>
    <property type="match status" value="1"/>
</dbReference>
<dbReference type="PANTHER" id="PTHR43798">
    <property type="entry name" value="MONOACYLGLYCEROL LIPASE"/>
    <property type="match status" value="1"/>
</dbReference>
<dbReference type="Pfam" id="PF00561">
    <property type="entry name" value="Abhydrolase_1"/>
    <property type="match status" value="1"/>
</dbReference>
<evidence type="ECO:0000256" key="1">
    <source>
        <dbReference type="ARBA" id="ARBA00022801"/>
    </source>
</evidence>
<evidence type="ECO:0000313" key="4">
    <source>
        <dbReference type="Proteomes" id="UP000287188"/>
    </source>
</evidence>
<organism evidence="3 4">
    <name type="scientific">Dictyobacter kobayashii</name>
    <dbReference type="NCBI Taxonomy" id="2014872"/>
    <lineage>
        <taxon>Bacteria</taxon>
        <taxon>Bacillati</taxon>
        <taxon>Chloroflexota</taxon>
        <taxon>Ktedonobacteria</taxon>
        <taxon>Ktedonobacterales</taxon>
        <taxon>Dictyobacteraceae</taxon>
        <taxon>Dictyobacter</taxon>
    </lineage>
</organism>
<gene>
    <name evidence="3" type="ORF">KDK_77760</name>
</gene>
<dbReference type="PRINTS" id="PR00111">
    <property type="entry name" value="ABHYDROLASE"/>
</dbReference>
<keyword evidence="4" id="KW-1185">Reference proteome</keyword>
<dbReference type="InterPro" id="IPR029058">
    <property type="entry name" value="AB_hydrolase_fold"/>
</dbReference>
<dbReference type="InterPro" id="IPR050266">
    <property type="entry name" value="AB_hydrolase_sf"/>
</dbReference>
<proteinExistence type="predicted"/>
<evidence type="ECO:0000313" key="3">
    <source>
        <dbReference type="EMBL" id="GCE23976.1"/>
    </source>
</evidence>
<sequence>MMEKQDSNTGFVEVPRARLYYEMAGMGEPIILLHGGMLDSRMWDGQFQFLARHYQVVRYDVRRAGKSKAWSEEAYIHYEDLRQLLDKLQISKATLAGLSGGARIAIDMAIAYPERVNKLVLVSPGMSGHPFDDPWTKQHGQALGAALQAGDLDQAAREFLTMWTIGPQRTAEQIDPEVSQRVLSMVKQAFSQHILSLPIKELDPPAFNRLSELRAPTMVVLGDQDTTDIFTIGQRIQKQVAGTQLVLVPQVGHTLVMEKPADFNQLLEQFLRH</sequence>
<feature type="domain" description="AB hydrolase-1" evidence="2">
    <location>
        <begin position="29"/>
        <end position="260"/>
    </location>
</feature>
<reference evidence="4" key="1">
    <citation type="submission" date="2018-12" db="EMBL/GenBank/DDBJ databases">
        <title>Tengunoibacter tsumagoiensis gen. nov., sp. nov., Dictyobacter kobayashii sp. nov., D. alpinus sp. nov., and D. joshuensis sp. nov. and description of Dictyobacteraceae fam. nov. within the order Ktedonobacterales isolated from Tengu-no-mugimeshi.</title>
        <authorList>
            <person name="Wang C.M."/>
            <person name="Zheng Y."/>
            <person name="Sakai Y."/>
            <person name="Toyoda A."/>
            <person name="Minakuchi Y."/>
            <person name="Abe K."/>
            <person name="Yokota A."/>
            <person name="Yabe S."/>
        </authorList>
    </citation>
    <scope>NUCLEOTIDE SEQUENCE [LARGE SCALE GENOMIC DNA]</scope>
    <source>
        <strain evidence="4">Uno11</strain>
    </source>
</reference>
<accession>A0A402AXZ5</accession>
<dbReference type="PANTHER" id="PTHR43798:SF31">
    <property type="entry name" value="AB HYDROLASE SUPERFAMILY PROTEIN YCLE"/>
    <property type="match status" value="1"/>
</dbReference>
<dbReference type="AlphaFoldDB" id="A0A402AXZ5"/>
<dbReference type="RefSeq" id="WP_126557287.1">
    <property type="nucleotide sequence ID" value="NZ_BIFS01000002.1"/>
</dbReference>
<dbReference type="GO" id="GO:0016020">
    <property type="term" value="C:membrane"/>
    <property type="evidence" value="ECO:0007669"/>
    <property type="project" value="TreeGrafter"/>
</dbReference>
<dbReference type="SUPFAM" id="SSF53474">
    <property type="entry name" value="alpha/beta-Hydrolases"/>
    <property type="match status" value="1"/>
</dbReference>
<dbReference type="EMBL" id="BIFS01000002">
    <property type="protein sequence ID" value="GCE23976.1"/>
    <property type="molecule type" value="Genomic_DNA"/>
</dbReference>
<name>A0A402AXZ5_9CHLR</name>
<dbReference type="Proteomes" id="UP000287188">
    <property type="component" value="Unassembled WGS sequence"/>
</dbReference>
<dbReference type="InterPro" id="IPR000073">
    <property type="entry name" value="AB_hydrolase_1"/>
</dbReference>
<dbReference type="OrthoDB" id="9805423at2"/>
<evidence type="ECO:0000259" key="2">
    <source>
        <dbReference type="Pfam" id="PF00561"/>
    </source>
</evidence>
<protein>
    <submittedName>
        <fullName evidence="3">Hydrolase</fullName>
    </submittedName>
</protein>
<comment type="caution">
    <text evidence="3">The sequence shown here is derived from an EMBL/GenBank/DDBJ whole genome shotgun (WGS) entry which is preliminary data.</text>
</comment>
<keyword evidence="1 3" id="KW-0378">Hydrolase</keyword>